<reference evidence="3 4" key="1">
    <citation type="submission" date="2015-08" db="EMBL/GenBank/DDBJ databases">
        <authorList>
            <person name="Babu N.S."/>
            <person name="Beckwith C.J."/>
            <person name="Beseler K.G."/>
            <person name="Brison A."/>
            <person name="Carone J.V."/>
            <person name="Caskin T.P."/>
            <person name="Diamond M."/>
            <person name="Durham M.E."/>
            <person name="Foxe J.M."/>
            <person name="Go M."/>
            <person name="Henderson B.A."/>
            <person name="Jones I.B."/>
            <person name="McGettigan J.A."/>
            <person name="Micheletti S.J."/>
            <person name="Nasrallah M.E."/>
            <person name="Ortiz D."/>
            <person name="Piller C.R."/>
            <person name="Privatt S.R."/>
            <person name="Schneider S.L."/>
            <person name="Sharp S."/>
            <person name="Smith T.C."/>
            <person name="Stanton J.D."/>
            <person name="Ullery H.E."/>
            <person name="Wilson R.J."/>
            <person name="Serrano M.G."/>
            <person name="Buck G."/>
            <person name="Lee V."/>
            <person name="Wang Y."/>
            <person name="Carvalho R."/>
            <person name="Voegtly L."/>
            <person name="Shi R."/>
            <person name="Duckworth R."/>
            <person name="Johnson A."/>
            <person name="Loviza R."/>
            <person name="Walstead R."/>
            <person name="Shah Z."/>
            <person name="Kiflezghi M."/>
            <person name="Wade K."/>
            <person name="Ball S.L."/>
            <person name="Bradley K.W."/>
            <person name="Asai D.J."/>
            <person name="Bowman C.A."/>
            <person name="Russell D.A."/>
            <person name="Pope W.H."/>
            <person name="Jacobs-Sera D."/>
            <person name="Hendrix R.W."/>
            <person name="Hatfull G.F."/>
        </authorList>
    </citation>
    <scope>NUCLEOTIDE SEQUENCE [LARGE SCALE GENOMIC DNA]</scope>
    <source>
        <strain evidence="3 4">DSM 27710</strain>
    </source>
</reference>
<feature type="region of interest" description="Disordered" evidence="1">
    <location>
        <begin position="399"/>
        <end position="435"/>
    </location>
</feature>
<name>A0A0K1P9K4_9BACT</name>
<evidence type="ECO:0000313" key="4">
    <source>
        <dbReference type="Proteomes" id="UP000055590"/>
    </source>
</evidence>
<protein>
    <recommendedName>
        <fullName evidence="5">PEGA domain-containing protein</fullName>
    </recommendedName>
</protein>
<dbReference type="EMBL" id="CP012332">
    <property type="protein sequence ID" value="AKU89779.1"/>
    <property type="molecule type" value="Genomic_DNA"/>
</dbReference>
<evidence type="ECO:0008006" key="5">
    <source>
        <dbReference type="Google" id="ProtNLM"/>
    </source>
</evidence>
<organism evidence="3 4">
    <name type="scientific">Vulgatibacter incomptus</name>
    <dbReference type="NCBI Taxonomy" id="1391653"/>
    <lineage>
        <taxon>Bacteria</taxon>
        <taxon>Pseudomonadati</taxon>
        <taxon>Myxococcota</taxon>
        <taxon>Myxococcia</taxon>
        <taxon>Myxococcales</taxon>
        <taxon>Cystobacterineae</taxon>
        <taxon>Vulgatibacteraceae</taxon>
        <taxon>Vulgatibacter</taxon>
    </lineage>
</organism>
<accession>A0A0K1P9K4</accession>
<feature type="compositionally biased region" description="Low complexity" evidence="1">
    <location>
        <begin position="399"/>
        <end position="419"/>
    </location>
</feature>
<evidence type="ECO:0000256" key="2">
    <source>
        <dbReference type="SAM" id="SignalP"/>
    </source>
</evidence>
<proteinExistence type="predicted"/>
<feature type="signal peptide" evidence="2">
    <location>
        <begin position="1"/>
        <end position="17"/>
    </location>
</feature>
<feature type="chain" id="PRO_5005465747" description="PEGA domain-containing protein" evidence="2">
    <location>
        <begin position="18"/>
        <end position="524"/>
    </location>
</feature>
<keyword evidence="2" id="KW-0732">Signal</keyword>
<dbReference type="KEGG" id="vin:AKJ08_0166"/>
<sequence length="524" mass="54710">MLALALLLLPSIGLAAAEPETWAVVGLRGPAASRMHDRVETLRGFLALSLREGKDTRVLGEEETRARLGLETRSFQKIEAQIDGAELFYFQLELRHARDNLEQALAALAHHGGPEAWERTRVSRLLLATVLLAERGSDSRAKAREALGPIARVRPDYRPPPMAYPAELIALHDEVRQEVVRLPKGWLRVDCEAACPGGQVWVETFPLGAPGEAIPLPAGRYRVTIGDSFEKPTARSLLREVVVEAGRETSLLIDLGIEGSADAGDGPSFLVPNEEARLVAAHRAAAQLGTSQLVVLWAEPDGEAKELHAAVIEASTGRLRRQASVAFDDGSSEGAALERLAKRLIGSETTDVADAVGSGGGDARSPGAGAADDAGVGILAIRSEPSVLNAAAPKAESATAQKAAARKSAPESATAPPSSRLDGRVASAGEPPSWVPTARWTGVAVTAVAATAGLWLRANATSQIDRLRGSGPFASVSEARQASADLASAGTRADVGTSLLVGAGAAAVTTLVLHLLDFDAPTSP</sequence>
<dbReference type="Proteomes" id="UP000055590">
    <property type="component" value="Chromosome"/>
</dbReference>
<evidence type="ECO:0000256" key="1">
    <source>
        <dbReference type="SAM" id="MobiDB-lite"/>
    </source>
</evidence>
<dbReference type="STRING" id="1391653.AKJ08_0166"/>
<keyword evidence="4" id="KW-1185">Reference proteome</keyword>
<gene>
    <name evidence="3" type="ORF">AKJ08_0166</name>
</gene>
<evidence type="ECO:0000313" key="3">
    <source>
        <dbReference type="EMBL" id="AKU89779.1"/>
    </source>
</evidence>
<dbReference type="AlphaFoldDB" id="A0A0K1P9K4"/>